<dbReference type="Proteomes" id="UP000001307">
    <property type="component" value="Unassembled WGS sequence"/>
</dbReference>
<reference evidence="1" key="1">
    <citation type="journal article" date="2010" name="Science">
        <title>Plasticity of animal genome architecture unmasked by rapid evolution of a pelagic tunicate.</title>
        <authorList>
            <person name="Denoeud F."/>
            <person name="Henriet S."/>
            <person name="Mungpakdee S."/>
            <person name="Aury J.M."/>
            <person name="Da Silva C."/>
            <person name="Brinkmann H."/>
            <person name="Mikhaleva J."/>
            <person name="Olsen L.C."/>
            <person name="Jubin C."/>
            <person name="Canestro C."/>
            <person name="Bouquet J.M."/>
            <person name="Danks G."/>
            <person name="Poulain J."/>
            <person name="Campsteijn C."/>
            <person name="Adamski M."/>
            <person name="Cross I."/>
            <person name="Yadetie F."/>
            <person name="Muffato M."/>
            <person name="Louis A."/>
            <person name="Butcher S."/>
            <person name="Tsagkogeorga G."/>
            <person name="Konrad A."/>
            <person name="Singh S."/>
            <person name="Jensen M.F."/>
            <person name="Cong E.H."/>
            <person name="Eikeseth-Otteraa H."/>
            <person name="Noel B."/>
            <person name="Anthouard V."/>
            <person name="Porcel B.M."/>
            <person name="Kachouri-Lafond R."/>
            <person name="Nishino A."/>
            <person name="Ugolini M."/>
            <person name="Chourrout P."/>
            <person name="Nishida H."/>
            <person name="Aasland R."/>
            <person name="Huzurbazar S."/>
            <person name="Westhof E."/>
            <person name="Delsuc F."/>
            <person name="Lehrach H."/>
            <person name="Reinhardt R."/>
            <person name="Weissenbach J."/>
            <person name="Roy S.W."/>
            <person name="Artiguenave F."/>
            <person name="Postlethwait J.H."/>
            <person name="Manak J.R."/>
            <person name="Thompson E.M."/>
            <person name="Jaillon O."/>
            <person name="Du Pasquier L."/>
            <person name="Boudinot P."/>
            <person name="Liberles D.A."/>
            <person name="Volff J.N."/>
            <person name="Philippe H."/>
            <person name="Lenhard B."/>
            <person name="Roest Crollius H."/>
            <person name="Wincker P."/>
            <person name="Chourrout D."/>
        </authorList>
    </citation>
    <scope>NUCLEOTIDE SEQUENCE [LARGE SCALE GENOMIC DNA]</scope>
</reference>
<keyword evidence="2" id="KW-1185">Reference proteome</keyword>
<dbReference type="AlphaFoldDB" id="E4Y0L3"/>
<dbReference type="EMBL" id="FN653512">
    <property type="protein sequence ID" value="CBY15421.1"/>
    <property type="molecule type" value="Genomic_DNA"/>
</dbReference>
<name>E4Y0L3_OIKDI</name>
<evidence type="ECO:0000313" key="2">
    <source>
        <dbReference type="Proteomes" id="UP000001307"/>
    </source>
</evidence>
<evidence type="ECO:0000313" key="1">
    <source>
        <dbReference type="EMBL" id="CBY15421.1"/>
    </source>
</evidence>
<proteinExistence type="predicted"/>
<sequence length="246" mass="28086">MTPAFLSRFRAQPGSIKNSFEEFAPILEVSARVMKKSCTQVECVSMLETVQHEKGMSGARLLLRAVITKRNKPRNFNSFRRRILECRKLTDISHKNSNRGRFLIIFFAMSSDVLIGVMQIETDSVRVCLASTLLQAFSQANNFDVKSSRNHCAQTIRTLFILTPAFTSSVNPFAPDNTLSSTVERLLFNFSIWQNNPKPVGYQNVSRSRWILNKPPNKVHFFKDASSLISLERNYSPKKMTSIENR</sequence>
<accession>E4Y0L3</accession>
<protein>
    <submittedName>
        <fullName evidence="1">Uncharacterized protein</fullName>
    </submittedName>
</protein>
<organism evidence="1">
    <name type="scientific">Oikopleura dioica</name>
    <name type="common">Tunicate</name>
    <dbReference type="NCBI Taxonomy" id="34765"/>
    <lineage>
        <taxon>Eukaryota</taxon>
        <taxon>Metazoa</taxon>
        <taxon>Chordata</taxon>
        <taxon>Tunicata</taxon>
        <taxon>Appendicularia</taxon>
        <taxon>Copelata</taxon>
        <taxon>Oikopleuridae</taxon>
        <taxon>Oikopleura</taxon>
    </lineage>
</organism>
<dbReference type="InParanoid" id="E4Y0L3"/>
<gene>
    <name evidence="1" type="ORF">GSOID_T00012340001</name>
</gene>